<keyword evidence="8" id="KW-0067">ATP-binding</keyword>
<comment type="subcellular location">
    <subcellularLocation>
        <location evidence="1">Membrane</location>
        <topology evidence="1">Single-pass type I membrane protein</topology>
    </subcellularLocation>
</comment>
<keyword evidence="9 15" id="KW-1133">Transmembrane helix</keyword>
<keyword evidence="10 15" id="KW-0472">Membrane</keyword>
<keyword evidence="2" id="KW-0723">Serine/threonine-protein kinase</keyword>
<evidence type="ECO:0000256" key="14">
    <source>
        <dbReference type="ARBA" id="ARBA00047951"/>
    </source>
</evidence>
<feature type="domain" description="Protein kinase" evidence="17">
    <location>
        <begin position="396"/>
        <end position="670"/>
    </location>
</feature>
<evidence type="ECO:0000256" key="13">
    <source>
        <dbReference type="ARBA" id="ARBA00047558"/>
    </source>
</evidence>
<feature type="chain" id="PRO_5044838242" evidence="16">
    <location>
        <begin position="23"/>
        <end position="727"/>
    </location>
</feature>
<dbReference type="Pfam" id="PF00069">
    <property type="entry name" value="Pkinase"/>
    <property type="match status" value="1"/>
</dbReference>
<evidence type="ECO:0000256" key="2">
    <source>
        <dbReference type="ARBA" id="ARBA00022527"/>
    </source>
</evidence>
<evidence type="ECO:0000256" key="9">
    <source>
        <dbReference type="ARBA" id="ARBA00022989"/>
    </source>
</evidence>
<dbReference type="CDD" id="cd14066">
    <property type="entry name" value="STKc_IRAK"/>
    <property type="match status" value="1"/>
</dbReference>
<evidence type="ECO:0000256" key="1">
    <source>
        <dbReference type="ARBA" id="ARBA00004479"/>
    </source>
</evidence>
<dbReference type="CDD" id="cd00054">
    <property type="entry name" value="EGF_CA"/>
    <property type="match status" value="1"/>
</dbReference>
<dbReference type="GO" id="GO:0005524">
    <property type="term" value="F:ATP binding"/>
    <property type="evidence" value="ECO:0007669"/>
    <property type="project" value="UniProtKB-KW"/>
</dbReference>
<dbReference type="EMBL" id="JBFOLJ010000004">
    <property type="protein sequence ID" value="KAL2546236.1"/>
    <property type="molecule type" value="Genomic_DNA"/>
</dbReference>
<keyword evidence="19" id="KW-1185">Reference proteome</keyword>
<keyword evidence="4 15" id="KW-0812">Transmembrane</keyword>
<dbReference type="AlphaFoldDB" id="A0ABD1W991"/>
<proteinExistence type="predicted"/>
<dbReference type="SMART" id="SM00220">
    <property type="entry name" value="S_TKc"/>
    <property type="match status" value="1"/>
</dbReference>
<sequence>MSLQMLLYITLSLWAMTPMAFAVRLSKPNCQEKCGNVVIPYPFGIGHGCSANSSFTVSCRNITNMETPFLSSLNLEVLQISANYSTITLNQPVSPLNRSLEQKGVSLGKSLSGTPFIFSRLYSVLAVLGCNNVVTLLPNGTTTAGGCVAICGHGSNSKEGCNGVNCCKANIPLGLQEPQVIYRTIEGNNNTSSSGYAFLVDENWLQNDYRNYTGLHDVNPFDRSFVNAPVVLEWRFPTRSSTGLYCEYRSPGPYYSGWEDQPDYYSLLRQCNCRKGFEGNPYLDEGCQDIDECSNSNLNFCQGGCTNTVGSYRCSRSRVKMIFIGVGAGLGALLLLVGPWWSYRVIRKRIKSKRKQKFFKRNGGLLLEQQLSSTQNGVERTKLFNSKELEQATDHFNANRILGIGGQGTVYKGMLSDGRIVAVKKSQKVDEDDLEVFINEVVILSQINHRNVVKLLGCCLETEVPLLVYEFIPNDTLFQHIHNPTEELPLTWEMRLRIATEVSLALSYLHSAASVPIYHRDIKSTNILLDDKYRAKVSDFGTSRSVSIDQTHLTTKVIGTFGYLDPEYFQSSQFTEKSDVYSFGVVMVELLTGQKAISSITSQDQGKSLATNFLQSMEENSLLDILDAGVLNEGRKEEIMAIAQLARRCLYLSGKRRPTMKEVAAELEAIQMSKQGSSVQNNLCDIEHHSIVDVCEVYDFASISGSIYFDNITSSSSSDVDTLFIVH</sequence>
<evidence type="ECO:0000256" key="7">
    <source>
        <dbReference type="ARBA" id="ARBA00022777"/>
    </source>
</evidence>
<dbReference type="Gene3D" id="2.10.25.10">
    <property type="entry name" value="Laminin"/>
    <property type="match status" value="1"/>
</dbReference>
<dbReference type="InterPro" id="IPR025287">
    <property type="entry name" value="WAK_GUB"/>
</dbReference>
<evidence type="ECO:0000256" key="3">
    <source>
        <dbReference type="ARBA" id="ARBA00022679"/>
    </source>
</evidence>
<organism evidence="18 19">
    <name type="scientific">Forsythia ovata</name>
    <dbReference type="NCBI Taxonomy" id="205694"/>
    <lineage>
        <taxon>Eukaryota</taxon>
        <taxon>Viridiplantae</taxon>
        <taxon>Streptophyta</taxon>
        <taxon>Embryophyta</taxon>
        <taxon>Tracheophyta</taxon>
        <taxon>Spermatophyta</taxon>
        <taxon>Magnoliopsida</taxon>
        <taxon>eudicotyledons</taxon>
        <taxon>Gunneridae</taxon>
        <taxon>Pentapetalae</taxon>
        <taxon>asterids</taxon>
        <taxon>lamiids</taxon>
        <taxon>Lamiales</taxon>
        <taxon>Oleaceae</taxon>
        <taxon>Forsythieae</taxon>
        <taxon>Forsythia</taxon>
    </lineage>
</organism>
<dbReference type="PANTHER" id="PTHR27005:SF515">
    <property type="entry name" value="WALL-ASSOCIATED RECEPTOR KINASE-LIKE 10-RELATED"/>
    <property type="match status" value="1"/>
</dbReference>
<gene>
    <name evidence="18" type="ORF">Fot_15469</name>
</gene>
<dbReference type="GO" id="GO:0016020">
    <property type="term" value="C:membrane"/>
    <property type="evidence" value="ECO:0007669"/>
    <property type="project" value="UniProtKB-SubCell"/>
</dbReference>
<keyword evidence="7" id="KW-0418">Kinase</keyword>
<dbReference type="GO" id="GO:0004674">
    <property type="term" value="F:protein serine/threonine kinase activity"/>
    <property type="evidence" value="ECO:0007669"/>
    <property type="project" value="UniProtKB-KW"/>
</dbReference>
<keyword evidence="6" id="KW-0547">Nucleotide-binding</keyword>
<feature type="transmembrane region" description="Helical" evidence="15">
    <location>
        <begin position="321"/>
        <end position="343"/>
    </location>
</feature>
<protein>
    <submittedName>
        <fullName evidence="18">Wall-associated receptor kinase-like 9</fullName>
    </submittedName>
</protein>
<dbReference type="InterPro" id="IPR018097">
    <property type="entry name" value="EGF_Ca-bd_CS"/>
</dbReference>
<dbReference type="Gene3D" id="1.10.510.10">
    <property type="entry name" value="Transferase(Phosphotransferase) domain 1"/>
    <property type="match status" value="1"/>
</dbReference>
<reference evidence="19" key="1">
    <citation type="submission" date="2024-07" db="EMBL/GenBank/DDBJ databases">
        <title>Two chromosome-level genome assemblies of Korean endemic species Abeliophyllum distichum and Forsythia ovata (Oleaceae).</title>
        <authorList>
            <person name="Jang H."/>
        </authorList>
    </citation>
    <scope>NUCLEOTIDE SEQUENCE [LARGE SCALE GENOMIC DNA]</scope>
</reference>
<comment type="catalytic activity">
    <reaction evidence="14">
        <text>L-threonyl-[protein] + ATP = O-phospho-L-threonyl-[protein] + ADP + H(+)</text>
        <dbReference type="Rhea" id="RHEA:46608"/>
        <dbReference type="Rhea" id="RHEA-COMP:11060"/>
        <dbReference type="Rhea" id="RHEA-COMP:11605"/>
        <dbReference type="ChEBI" id="CHEBI:15378"/>
        <dbReference type="ChEBI" id="CHEBI:30013"/>
        <dbReference type="ChEBI" id="CHEBI:30616"/>
        <dbReference type="ChEBI" id="CHEBI:61977"/>
        <dbReference type="ChEBI" id="CHEBI:456216"/>
    </reaction>
</comment>
<evidence type="ECO:0000256" key="6">
    <source>
        <dbReference type="ARBA" id="ARBA00022741"/>
    </source>
</evidence>
<feature type="signal peptide" evidence="16">
    <location>
        <begin position="1"/>
        <end position="22"/>
    </location>
</feature>
<dbReference type="InterPro" id="IPR011009">
    <property type="entry name" value="Kinase-like_dom_sf"/>
</dbReference>
<evidence type="ECO:0000256" key="16">
    <source>
        <dbReference type="SAM" id="SignalP"/>
    </source>
</evidence>
<dbReference type="SUPFAM" id="SSF56112">
    <property type="entry name" value="Protein kinase-like (PK-like)"/>
    <property type="match status" value="1"/>
</dbReference>
<dbReference type="InterPro" id="IPR045274">
    <property type="entry name" value="WAK-like"/>
</dbReference>
<evidence type="ECO:0000313" key="19">
    <source>
        <dbReference type="Proteomes" id="UP001604277"/>
    </source>
</evidence>
<dbReference type="PROSITE" id="PS01187">
    <property type="entry name" value="EGF_CA"/>
    <property type="match status" value="1"/>
</dbReference>
<keyword evidence="11" id="KW-1015">Disulfide bond</keyword>
<keyword evidence="12" id="KW-0325">Glycoprotein</keyword>
<dbReference type="Pfam" id="PF13947">
    <property type="entry name" value="GUB_WAK_bind"/>
    <property type="match status" value="1"/>
</dbReference>
<evidence type="ECO:0000256" key="12">
    <source>
        <dbReference type="ARBA" id="ARBA00023180"/>
    </source>
</evidence>
<evidence type="ECO:0000259" key="17">
    <source>
        <dbReference type="PROSITE" id="PS50011"/>
    </source>
</evidence>
<evidence type="ECO:0000256" key="4">
    <source>
        <dbReference type="ARBA" id="ARBA00022692"/>
    </source>
</evidence>
<dbReference type="PANTHER" id="PTHR27005">
    <property type="entry name" value="WALL-ASSOCIATED RECEPTOR KINASE-LIKE 21"/>
    <property type="match status" value="1"/>
</dbReference>
<evidence type="ECO:0000313" key="18">
    <source>
        <dbReference type="EMBL" id="KAL2546236.1"/>
    </source>
</evidence>
<dbReference type="InterPro" id="IPR000719">
    <property type="entry name" value="Prot_kinase_dom"/>
</dbReference>
<dbReference type="Proteomes" id="UP001604277">
    <property type="component" value="Unassembled WGS sequence"/>
</dbReference>
<dbReference type="InterPro" id="IPR008271">
    <property type="entry name" value="Ser/Thr_kinase_AS"/>
</dbReference>
<keyword evidence="5 16" id="KW-0732">Signal</keyword>
<evidence type="ECO:0000256" key="11">
    <source>
        <dbReference type="ARBA" id="ARBA00023157"/>
    </source>
</evidence>
<dbReference type="Gene3D" id="3.30.200.20">
    <property type="entry name" value="Phosphorylase Kinase, domain 1"/>
    <property type="match status" value="1"/>
</dbReference>
<dbReference type="Pfam" id="PF08488">
    <property type="entry name" value="WAK"/>
    <property type="match status" value="1"/>
</dbReference>
<comment type="caution">
    <text evidence="18">The sequence shown here is derived from an EMBL/GenBank/DDBJ whole genome shotgun (WGS) entry which is preliminary data.</text>
</comment>
<comment type="catalytic activity">
    <reaction evidence="13">
        <text>L-seryl-[protein] + ATP = O-phospho-L-seryl-[protein] + ADP + H(+)</text>
        <dbReference type="Rhea" id="RHEA:17989"/>
        <dbReference type="Rhea" id="RHEA-COMP:9863"/>
        <dbReference type="Rhea" id="RHEA-COMP:11604"/>
        <dbReference type="ChEBI" id="CHEBI:15378"/>
        <dbReference type="ChEBI" id="CHEBI:29999"/>
        <dbReference type="ChEBI" id="CHEBI:30616"/>
        <dbReference type="ChEBI" id="CHEBI:83421"/>
        <dbReference type="ChEBI" id="CHEBI:456216"/>
    </reaction>
</comment>
<evidence type="ECO:0000256" key="5">
    <source>
        <dbReference type="ARBA" id="ARBA00022729"/>
    </source>
</evidence>
<evidence type="ECO:0000256" key="8">
    <source>
        <dbReference type="ARBA" id="ARBA00022840"/>
    </source>
</evidence>
<dbReference type="PROSITE" id="PS50011">
    <property type="entry name" value="PROTEIN_KINASE_DOM"/>
    <property type="match status" value="1"/>
</dbReference>
<evidence type="ECO:0000256" key="15">
    <source>
        <dbReference type="SAM" id="Phobius"/>
    </source>
</evidence>
<evidence type="ECO:0000256" key="10">
    <source>
        <dbReference type="ARBA" id="ARBA00023136"/>
    </source>
</evidence>
<dbReference type="InterPro" id="IPR013695">
    <property type="entry name" value="WAK"/>
</dbReference>
<dbReference type="FunFam" id="3.30.200.20:FF:000043">
    <property type="entry name" value="Wall-associated receptor kinase 2"/>
    <property type="match status" value="1"/>
</dbReference>
<accession>A0ABD1W991</accession>
<name>A0ABD1W991_9LAMI</name>
<keyword evidence="3" id="KW-0808">Transferase</keyword>
<dbReference type="PROSITE" id="PS00108">
    <property type="entry name" value="PROTEIN_KINASE_ST"/>
    <property type="match status" value="1"/>
</dbReference>
<dbReference type="FunFam" id="1.10.510.10:FF:000084">
    <property type="entry name" value="Wall-associated receptor kinase 2"/>
    <property type="match status" value="1"/>
</dbReference>